<dbReference type="Proteomes" id="UP001272137">
    <property type="component" value="Unassembled WGS sequence"/>
</dbReference>
<comment type="caution">
    <text evidence="2">The sequence shown here is derived from an EMBL/GenBank/DDBJ whole genome shotgun (WGS) entry which is preliminary data.</text>
</comment>
<sequence length="88" mass="9776">MSHRANAAIGRRSACRASPALSCASSLRRVARERARRGFDRVRASRRTRRSFDLTIQRATRGGGSPRTDTRRHAAIDAAMPYAPAKRL</sequence>
<evidence type="ECO:0000313" key="2">
    <source>
        <dbReference type="EMBL" id="MDW9257543.1"/>
    </source>
</evidence>
<reference evidence="2" key="1">
    <citation type="submission" date="2018-08" db="EMBL/GenBank/DDBJ databases">
        <title>Identification of Burkholderia cepacia strains that express a Burkholderia pseudomallei-like capsular polysaccharide.</title>
        <authorList>
            <person name="Burtnick M.N."/>
            <person name="Vongsouvath M."/>
            <person name="Newton P."/>
            <person name="Wuthiekanun V."/>
            <person name="Limmathurotsakul D."/>
            <person name="Brett P.J."/>
            <person name="Chantratita N."/>
            <person name="Dance D.A."/>
        </authorList>
    </citation>
    <scope>NUCLEOTIDE SEQUENCE</scope>
    <source>
        <strain evidence="2">SBXCC001</strain>
    </source>
</reference>
<organism evidence="2 3">
    <name type="scientific">Burkholderia thailandensis</name>
    <dbReference type="NCBI Taxonomy" id="57975"/>
    <lineage>
        <taxon>Bacteria</taxon>
        <taxon>Pseudomonadati</taxon>
        <taxon>Pseudomonadota</taxon>
        <taxon>Betaproteobacteria</taxon>
        <taxon>Burkholderiales</taxon>
        <taxon>Burkholderiaceae</taxon>
        <taxon>Burkholderia</taxon>
        <taxon>pseudomallei group</taxon>
    </lineage>
</organism>
<evidence type="ECO:0000313" key="3">
    <source>
        <dbReference type="Proteomes" id="UP001272137"/>
    </source>
</evidence>
<dbReference type="EMBL" id="QXCT01000002">
    <property type="protein sequence ID" value="MDW9257543.1"/>
    <property type="molecule type" value="Genomic_DNA"/>
</dbReference>
<proteinExistence type="predicted"/>
<dbReference type="AlphaFoldDB" id="A0AAW9D6H3"/>
<accession>A0AAW9D6H3</accession>
<evidence type="ECO:0000256" key="1">
    <source>
        <dbReference type="SAM" id="MobiDB-lite"/>
    </source>
</evidence>
<name>A0AAW9D6H3_BURTH</name>
<protein>
    <submittedName>
        <fullName evidence="2">Uncharacterized protein</fullName>
    </submittedName>
</protein>
<feature type="region of interest" description="Disordered" evidence="1">
    <location>
        <begin position="58"/>
        <end position="88"/>
    </location>
</feature>
<feature type="compositionally biased region" description="Low complexity" evidence="1">
    <location>
        <begin position="76"/>
        <end position="88"/>
    </location>
</feature>
<gene>
    <name evidence="2" type="ORF">C7S16_2551</name>
</gene>